<feature type="compositionally biased region" description="Polar residues" evidence="1">
    <location>
        <begin position="150"/>
        <end position="162"/>
    </location>
</feature>
<dbReference type="EnsemblMetazoa" id="PPA19008.1">
    <property type="protein sequence ID" value="PPA19008.1"/>
    <property type="gene ID" value="WBGene00108562"/>
</dbReference>
<feature type="compositionally biased region" description="Acidic residues" evidence="1">
    <location>
        <begin position="17"/>
        <end position="28"/>
    </location>
</feature>
<evidence type="ECO:0000313" key="2">
    <source>
        <dbReference type="EnsemblMetazoa" id="PPA19008.1"/>
    </source>
</evidence>
<accession>A0A2A6BPG7</accession>
<dbReference type="AlphaFoldDB" id="A0A2A6BPG7"/>
<protein>
    <submittedName>
        <fullName evidence="2">Uncharacterized protein</fullName>
    </submittedName>
</protein>
<reference evidence="3" key="1">
    <citation type="journal article" date="2008" name="Nat. Genet.">
        <title>The Pristionchus pacificus genome provides a unique perspective on nematode lifestyle and parasitism.</title>
        <authorList>
            <person name="Dieterich C."/>
            <person name="Clifton S.W."/>
            <person name="Schuster L.N."/>
            <person name="Chinwalla A."/>
            <person name="Delehaunty K."/>
            <person name="Dinkelacker I."/>
            <person name="Fulton L."/>
            <person name="Fulton R."/>
            <person name="Godfrey J."/>
            <person name="Minx P."/>
            <person name="Mitreva M."/>
            <person name="Roeseler W."/>
            <person name="Tian H."/>
            <person name="Witte H."/>
            <person name="Yang S.P."/>
            <person name="Wilson R.K."/>
            <person name="Sommer R.J."/>
        </authorList>
    </citation>
    <scope>NUCLEOTIDE SEQUENCE [LARGE SCALE GENOMIC DNA]</scope>
    <source>
        <strain evidence="3">PS312</strain>
    </source>
</reference>
<evidence type="ECO:0000313" key="3">
    <source>
        <dbReference type="Proteomes" id="UP000005239"/>
    </source>
</evidence>
<organism evidence="2 3">
    <name type="scientific">Pristionchus pacificus</name>
    <name type="common">Parasitic nematode worm</name>
    <dbReference type="NCBI Taxonomy" id="54126"/>
    <lineage>
        <taxon>Eukaryota</taxon>
        <taxon>Metazoa</taxon>
        <taxon>Ecdysozoa</taxon>
        <taxon>Nematoda</taxon>
        <taxon>Chromadorea</taxon>
        <taxon>Rhabditida</taxon>
        <taxon>Rhabditina</taxon>
        <taxon>Diplogasteromorpha</taxon>
        <taxon>Diplogasteroidea</taxon>
        <taxon>Neodiplogasteridae</taxon>
        <taxon>Pristionchus</taxon>
    </lineage>
</organism>
<accession>A0A8R1YIP6</accession>
<feature type="region of interest" description="Disordered" evidence="1">
    <location>
        <begin position="1"/>
        <end position="46"/>
    </location>
</feature>
<gene>
    <name evidence="2" type="primary">WBGene00108562</name>
</gene>
<sequence>MSDWHTPSMDADHLSPDQEDELVPVDADDVMRRSRSSRYRESTRIKKTREILRTVEAISQMREDNIQRREDFYSAEEKKGEKRDKDKGERRGGAKEYLLTLVGCVRRPPPRSPTSRWSSRSVDDKLDKIKEDAEFILSVYEEKAARDSPKNSATVSQSTTRRQLQAPPLQPPTHFTHINHGYHHVEPEFRNKPDDYDAAAIAAIRQVAREHPYVLLRSEEAIAQAEAEAYALAYAERFPPGYRPSFEETPSSILRRVAAWLVEAEAKP</sequence>
<evidence type="ECO:0000256" key="1">
    <source>
        <dbReference type="SAM" id="MobiDB-lite"/>
    </source>
</evidence>
<feature type="region of interest" description="Disordered" evidence="1">
    <location>
        <begin position="59"/>
        <end position="120"/>
    </location>
</feature>
<reference evidence="2" key="2">
    <citation type="submission" date="2022-06" db="UniProtKB">
        <authorList>
            <consortium name="EnsemblMetazoa"/>
        </authorList>
    </citation>
    <scope>IDENTIFICATION</scope>
    <source>
        <strain evidence="2">PS312</strain>
    </source>
</reference>
<dbReference type="Proteomes" id="UP000005239">
    <property type="component" value="Unassembled WGS sequence"/>
</dbReference>
<name>A0A2A6BPG7_PRIPA</name>
<feature type="compositionally biased region" description="Basic and acidic residues" evidence="1">
    <location>
        <begin position="61"/>
        <end position="94"/>
    </location>
</feature>
<keyword evidence="3" id="KW-1185">Reference proteome</keyword>
<feature type="region of interest" description="Disordered" evidence="1">
    <location>
        <begin position="146"/>
        <end position="170"/>
    </location>
</feature>
<proteinExistence type="predicted"/>